<keyword evidence="3" id="KW-1185">Reference proteome</keyword>
<evidence type="ECO:0000313" key="2">
    <source>
        <dbReference type="EMBL" id="KAF0287768.1"/>
    </source>
</evidence>
<organism evidence="2 3">
    <name type="scientific">Amphibalanus amphitrite</name>
    <name type="common">Striped barnacle</name>
    <name type="synonym">Balanus amphitrite</name>
    <dbReference type="NCBI Taxonomy" id="1232801"/>
    <lineage>
        <taxon>Eukaryota</taxon>
        <taxon>Metazoa</taxon>
        <taxon>Ecdysozoa</taxon>
        <taxon>Arthropoda</taxon>
        <taxon>Crustacea</taxon>
        <taxon>Multicrustacea</taxon>
        <taxon>Cirripedia</taxon>
        <taxon>Thoracica</taxon>
        <taxon>Thoracicalcarea</taxon>
        <taxon>Balanomorpha</taxon>
        <taxon>Balanoidea</taxon>
        <taxon>Balanidae</taxon>
        <taxon>Amphibalaninae</taxon>
        <taxon>Amphibalanus</taxon>
    </lineage>
</organism>
<proteinExistence type="predicted"/>
<protein>
    <submittedName>
        <fullName evidence="2">Uncharacterized protein</fullName>
    </submittedName>
</protein>
<accession>A0A6A4VB21</accession>
<evidence type="ECO:0000256" key="1">
    <source>
        <dbReference type="SAM" id="MobiDB-lite"/>
    </source>
</evidence>
<comment type="caution">
    <text evidence="2">The sequence shown here is derived from an EMBL/GenBank/DDBJ whole genome shotgun (WGS) entry which is preliminary data.</text>
</comment>
<dbReference type="AlphaFoldDB" id="A0A6A4VB21"/>
<feature type="compositionally biased region" description="Basic and acidic residues" evidence="1">
    <location>
        <begin position="172"/>
        <end position="186"/>
    </location>
</feature>
<name>A0A6A4VB21_AMPAM</name>
<dbReference type="Proteomes" id="UP000440578">
    <property type="component" value="Unassembled WGS sequence"/>
</dbReference>
<evidence type="ECO:0000313" key="3">
    <source>
        <dbReference type="Proteomes" id="UP000440578"/>
    </source>
</evidence>
<dbReference type="EMBL" id="VIIS01002166">
    <property type="protein sequence ID" value="KAF0287768.1"/>
    <property type="molecule type" value="Genomic_DNA"/>
</dbReference>
<gene>
    <name evidence="2" type="ORF">FJT64_013828</name>
</gene>
<dbReference type="OrthoDB" id="5876363at2759"/>
<sequence length="234" mass="26217">MLLRLPGPTHKKATQVDLRRPSLTTLLNRVTRADWLKLTDCQQRMQHALQRYMSEILDPVREQMAAEAALKLPCGLQPVPPRPPCSPPPEQPQVRLVIEPRNQLKVSVEVLMETAPALRPAARLASARLRQRRVERGGTGLQKPVPSARASPETDGDSMTMPDPGPEPPPSEDYRLNIPRDSDPERHAKNCHMAALGLVASEFAERLKTKVRHKPRRQAFDMAMDGFIHAALVR</sequence>
<feature type="region of interest" description="Disordered" evidence="1">
    <location>
        <begin position="134"/>
        <end position="186"/>
    </location>
</feature>
<reference evidence="2 3" key="1">
    <citation type="submission" date="2019-07" db="EMBL/GenBank/DDBJ databases">
        <title>Draft genome assembly of a fouling barnacle, Amphibalanus amphitrite (Darwin, 1854): The first reference genome for Thecostraca.</title>
        <authorList>
            <person name="Kim W."/>
        </authorList>
    </citation>
    <scope>NUCLEOTIDE SEQUENCE [LARGE SCALE GENOMIC DNA]</scope>
    <source>
        <strain evidence="2">SNU_AA5</strain>
        <tissue evidence="2">Soma without cirri and trophi</tissue>
    </source>
</reference>